<reference evidence="2" key="1">
    <citation type="submission" date="2019-08" db="EMBL/GenBank/DDBJ databases">
        <authorList>
            <person name="Kucharzyk K."/>
            <person name="Murdoch R.W."/>
            <person name="Higgins S."/>
            <person name="Loffler F."/>
        </authorList>
    </citation>
    <scope>NUCLEOTIDE SEQUENCE</scope>
</reference>
<accession>A0A644WRB1</accession>
<evidence type="ECO:0000259" key="1">
    <source>
        <dbReference type="PROSITE" id="PS51372"/>
    </source>
</evidence>
<sequence>MDLTLRLNILRDAGQLSQDNYDKVIKVIEYFEEKRGIKLLEENSAMFITHLCSALSRIENNDLVNKLEEVVAQSLKEDKNYEKAVLVARDLENILGEIPESEFDFIVMHVCTLL</sequence>
<dbReference type="AlphaFoldDB" id="A0A644WRB1"/>
<feature type="domain" description="PRD" evidence="1">
    <location>
        <begin position="15"/>
        <end position="114"/>
    </location>
</feature>
<dbReference type="Pfam" id="PF00874">
    <property type="entry name" value="PRD"/>
    <property type="match status" value="1"/>
</dbReference>
<evidence type="ECO:0000313" key="2">
    <source>
        <dbReference type="EMBL" id="MPM06207.1"/>
    </source>
</evidence>
<comment type="caution">
    <text evidence="2">The sequence shown here is derived from an EMBL/GenBank/DDBJ whole genome shotgun (WGS) entry which is preliminary data.</text>
</comment>
<dbReference type="InterPro" id="IPR036634">
    <property type="entry name" value="PRD_sf"/>
</dbReference>
<proteinExistence type="predicted"/>
<dbReference type="EMBL" id="VSSQ01001208">
    <property type="protein sequence ID" value="MPM06207.1"/>
    <property type="molecule type" value="Genomic_DNA"/>
</dbReference>
<gene>
    <name evidence="2" type="ORF">SDC9_52503</name>
</gene>
<dbReference type="Gene3D" id="1.10.1790.10">
    <property type="entry name" value="PRD domain"/>
    <property type="match status" value="1"/>
</dbReference>
<dbReference type="PROSITE" id="PS51372">
    <property type="entry name" value="PRD_2"/>
    <property type="match status" value="1"/>
</dbReference>
<name>A0A644WRB1_9ZZZZ</name>
<dbReference type="SUPFAM" id="SSF63520">
    <property type="entry name" value="PTS-regulatory domain, PRD"/>
    <property type="match status" value="1"/>
</dbReference>
<dbReference type="GO" id="GO:0006355">
    <property type="term" value="P:regulation of DNA-templated transcription"/>
    <property type="evidence" value="ECO:0007669"/>
    <property type="project" value="InterPro"/>
</dbReference>
<protein>
    <recommendedName>
        <fullName evidence="1">PRD domain-containing protein</fullName>
    </recommendedName>
</protein>
<dbReference type="InterPro" id="IPR011608">
    <property type="entry name" value="PRD"/>
</dbReference>
<organism evidence="2">
    <name type="scientific">bioreactor metagenome</name>
    <dbReference type="NCBI Taxonomy" id="1076179"/>
    <lineage>
        <taxon>unclassified sequences</taxon>
        <taxon>metagenomes</taxon>
        <taxon>ecological metagenomes</taxon>
    </lineage>
</organism>